<evidence type="ECO:0000313" key="2">
    <source>
        <dbReference type="EMBL" id="REG46629.1"/>
    </source>
</evidence>
<reference evidence="2 3" key="1">
    <citation type="submission" date="2018-08" db="EMBL/GenBank/DDBJ databases">
        <title>Genomic Encyclopedia of Archaeal and Bacterial Type Strains, Phase II (KMG-II): from individual species to whole genera.</title>
        <authorList>
            <person name="Goeker M."/>
        </authorList>
    </citation>
    <scope>NUCLEOTIDE SEQUENCE [LARGE SCALE GENOMIC DNA]</scope>
    <source>
        <strain evidence="2 3">DSM 582</strain>
    </source>
</reference>
<name>A0AAQ0HJC3_PARVE</name>
<sequence>MPNRKTLSCISPAGVRHFYRSADLHGLRLALWEDGAAGAGSVADYLRQAGASVEVLVEDAPRTHTQTCAPTHASAHASAHPPTHASVHAPVLPPMLARHRLAAPWAGDGAGDGDGARDGAGPAEIRFSGSLVAALVRPGPMQVDAAVLNLRDPAPLAQSLQAAGIPFVIFAQAPGPGLGLYPHGHCVPSHEGPEALASAILLHSAIYRAGLCCTPEMTVTDMLPRLRALARYLVQDAALADALVEDALEQALALLPHLGRERELGALLVTLVERIWQRQKMSRPT</sequence>
<dbReference type="AlphaFoldDB" id="A0AAQ0HJC3"/>
<gene>
    <name evidence="2" type="ORF">ATH84_101422</name>
</gene>
<feature type="region of interest" description="Disordered" evidence="1">
    <location>
        <begin position="67"/>
        <end position="88"/>
    </location>
</feature>
<feature type="compositionally biased region" description="Low complexity" evidence="1">
    <location>
        <begin position="69"/>
        <end position="88"/>
    </location>
</feature>
<protein>
    <submittedName>
        <fullName evidence="2">Uncharacterized protein</fullName>
    </submittedName>
</protein>
<dbReference type="RefSeq" id="WP_036761188.1">
    <property type="nucleotide sequence ID" value="NZ_CP035287.1"/>
</dbReference>
<proteinExistence type="predicted"/>
<organism evidence="2 3">
    <name type="scientific">Paracoccus versutus</name>
    <name type="common">Thiobacillus versutus</name>
    <dbReference type="NCBI Taxonomy" id="34007"/>
    <lineage>
        <taxon>Bacteria</taxon>
        <taxon>Pseudomonadati</taxon>
        <taxon>Pseudomonadota</taxon>
        <taxon>Alphaproteobacteria</taxon>
        <taxon>Rhodobacterales</taxon>
        <taxon>Paracoccaceae</taxon>
        <taxon>Paracoccus</taxon>
    </lineage>
</organism>
<dbReference type="Gene3D" id="1.10.1740.10">
    <property type="match status" value="1"/>
</dbReference>
<evidence type="ECO:0000313" key="3">
    <source>
        <dbReference type="Proteomes" id="UP000256794"/>
    </source>
</evidence>
<dbReference type="Proteomes" id="UP000256794">
    <property type="component" value="Unassembled WGS sequence"/>
</dbReference>
<dbReference type="EMBL" id="QUMX01000014">
    <property type="protein sequence ID" value="REG46629.1"/>
    <property type="molecule type" value="Genomic_DNA"/>
</dbReference>
<accession>A0AAQ0HJC3</accession>
<keyword evidence="3" id="KW-1185">Reference proteome</keyword>
<evidence type="ECO:0000256" key="1">
    <source>
        <dbReference type="SAM" id="MobiDB-lite"/>
    </source>
</evidence>
<comment type="caution">
    <text evidence="2">The sequence shown here is derived from an EMBL/GenBank/DDBJ whole genome shotgun (WGS) entry which is preliminary data.</text>
</comment>